<feature type="non-terminal residue" evidence="1">
    <location>
        <position position="150"/>
    </location>
</feature>
<dbReference type="EMBL" id="CAJVQB010054334">
    <property type="protein sequence ID" value="CAG8836772.1"/>
    <property type="molecule type" value="Genomic_DNA"/>
</dbReference>
<keyword evidence="2" id="KW-1185">Reference proteome</keyword>
<evidence type="ECO:0000313" key="2">
    <source>
        <dbReference type="Proteomes" id="UP000789901"/>
    </source>
</evidence>
<feature type="non-terminal residue" evidence="1">
    <location>
        <position position="1"/>
    </location>
</feature>
<gene>
    <name evidence="1" type="ORF">GMARGA_LOCUS33195</name>
</gene>
<sequence>ISEYNAKEIQSDYLLDIIMRWCVIDTYQRSHIVTDIGKESFSWNNLKGFSRITTEYYLIFNAIKIYKNAECNKNICLIMTNQVKDAERAIETIINIDDEETFHQRKYYIVFKRFENILANVKEFTKNLSMLKKLTEKYSKTVDKSPKKIE</sequence>
<dbReference type="InterPro" id="IPR036537">
    <property type="entry name" value="Adaptor_Cbl_N_dom_sf"/>
</dbReference>
<protein>
    <submittedName>
        <fullName evidence="1">23501_t:CDS:1</fullName>
    </submittedName>
</protein>
<proteinExistence type="predicted"/>
<organism evidence="1 2">
    <name type="scientific">Gigaspora margarita</name>
    <dbReference type="NCBI Taxonomy" id="4874"/>
    <lineage>
        <taxon>Eukaryota</taxon>
        <taxon>Fungi</taxon>
        <taxon>Fungi incertae sedis</taxon>
        <taxon>Mucoromycota</taxon>
        <taxon>Glomeromycotina</taxon>
        <taxon>Glomeromycetes</taxon>
        <taxon>Diversisporales</taxon>
        <taxon>Gigasporaceae</taxon>
        <taxon>Gigaspora</taxon>
    </lineage>
</organism>
<accession>A0ABN7WPW4</accession>
<comment type="caution">
    <text evidence="1">The sequence shown here is derived from an EMBL/GenBank/DDBJ whole genome shotgun (WGS) entry which is preliminary data.</text>
</comment>
<reference evidence="1 2" key="1">
    <citation type="submission" date="2021-06" db="EMBL/GenBank/DDBJ databases">
        <authorList>
            <person name="Kallberg Y."/>
            <person name="Tangrot J."/>
            <person name="Rosling A."/>
        </authorList>
    </citation>
    <scope>NUCLEOTIDE SEQUENCE [LARGE SCALE GENOMIC DNA]</scope>
    <source>
        <strain evidence="1 2">120-4 pot B 10/14</strain>
    </source>
</reference>
<dbReference type="Gene3D" id="1.20.930.20">
    <property type="entry name" value="Adaptor protein Cbl, N-terminal domain"/>
    <property type="match status" value="1"/>
</dbReference>
<name>A0ABN7WPW4_GIGMA</name>
<evidence type="ECO:0000313" key="1">
    <source>
        <dbReference type="EMBL" id="CAG8836772.1"/>
    </source>
</evidence>
<dbReference type="Proteomes" id="UP000789901">
    <property type="component" value="Unassembled WGS sequence"/>
</dbReference>